<dbReference type="FunFam" id="3.60.70.12:FF:000001">
    <property type="entry name" value="Arginine biosynthesis bifunctional protein ArgJ, chloroplastic"/>
    <property type="match status" value="1"/>
</dbReference>
<dbReference type="FunFam" id="3.10.20.340:FF:000003">
    <property type="entry name" value="Arginine biosynthesis bifunctional protein ArgJ"/>
    <property type="match status" value="1"/>
</dbReference>
<evidence type="ECO:0000256" key="5">
    <source>
        <dbReference type="ARBA" id="ARBA00022571"/>
    </source>
</evidence>
<evidence type="ECO:0000256" key="9">
    <source>
        <dbReference type="ARBA" id="ARBA00023315"/>
    </source>
</evidence>
<keyword evidence="7 10" id="KW-0808">Transferase</keyword>
<feature type="chain" id="PRO_5023577493" description="Arginine biosynthesis bifunctional protein ArgJ beta chain" evidence="10">
    <location>
        <begin position="194"/>
        <end position="407"/>
    </location>
</feature>
<keyword evidence="5 10" id="KW-0055">Arginine biosynthesis</keyword>
<comment type="function">
    <text evidence="10">Catalyzes two activities which are involved in the cyclic version of arginine biosynthesis: the synthesis of N-acetylglutamate from glutamate and acetyl-CoA as the acetyl donor, and of ornithine by transacetylation between N(2)-acetylornithine and glutamate.</text>
</comment>
<evidence type="ECO:0000256" key="3">
    <source>
        <dbReference type="ARBA" id="ARBA00011475"/>
    </source>
</evidence>
<dbReference type="NCBIfam" id="NF003802">
    <property type="entry name" value="PRK05388.1"/>
    <property type="match status" value="1"/>
</dbReference>
<feature type="binding site" evidence="10">
    <location>
        <position position="157"/>
    </location>
    <ligand>
        <name>substrate</name>
    </ligand>
</feature>
<evidence type="ECO:0000256" key="6">
    <source>
        <dbReference type="ARBA" id="ARBA00022605"/>
    </source>
</evidence>
<sequence>MNKYPEIGITELSGGALAPEGFVAGAAACGIREEGRLDLGLLLSERPAVAAAVFTCNRVKGAPVVVSREAVGRGRVRAVVANSGNANAATGRRGLEDARAMQRLAARELGLRPEEVAVASTGVIGERLPMERVEAGIRRAAAGLGRDGSGFAAAILTTDTRIKQAAVRVEVEGAEFTVGGTAKGSGMIHPNMGTMLAFLTTDAALEGETLRGALSRAVDRTFNRITVDGDTSPSDMALLIANGAAGGGVLRPGSPGHAAFEEALEEVARRLAREIARDGEGATKLLEVVVEGAPSEEDAARLARSVAGSNLVKAAVAGEDANWGRVLTALGYSGAGFDPEGVEIHFGPVLVFAGGEPVEHDISAANAALGGEEVGIRIRLSGGSAAAAAWGCDLTSRYVEINGSYRT</sequence>
<gene>
    <name evidence="10 11" type="primary">argJ</name>
    <name evidence="11" type="ORF">RxyAA322_20320</name>
</gene>
<dbReference type="RefSeq" id="WP_143528213.1">
    <property type="nucleotide sequence ID" value="NZ_AP019791.1"/>
</dbReference>
<evidence type="ECO:0000256" key="2">
    <source>
        <dbReference type="ARBA" id="ARBA00006774"/>
    </source>
</evidence>
<dbReference type="PANTHER" id="PTHR23100:SF0">
    <property type="entry name" value="ARGININE BIOSYNTHESIS BIFUNCTIONAL PROTEIN ARGJ, MITOCHONDRIAL"/>
    <property type="match status" value="1"/>
</dbReference>
<keyword evidence="10" id="KW-0511">Multifunctional enzyme</keyword>
<dbReference type="AlphaFoldDB" id="A0A510HJV5"/>
<dbReference type="NCBIfam" id="TIGR00120">
    <property type="entry name" value="ArgJ"/>
    <property type="match status" value="1"/>
</dbReference>
<proteinExistence type="inferred from homology"/>
<evidence type="ECO:0000313" key="12">
    <source>
        <dbReference type="Proteomes" id="UP000318065"/>
    </source>
</evidence>
<keyword evidence="4 10" id="KW-0963">Cytoplasm</keyword>
<name>A0A510HJV5_9ACTN</name>
<feature type="site" description="Cleavage; by autolysis" evidence="10">
    <location>
        <begin position="193"/>
        <end position="194"/>
    </location>
</feature>
<feature type="binding site" evidence="10">
    <location>
        <position position="402"/>
    </location>
    <ligand>
        <name>substrate</name>
    </ligand>
</feature>
<evidence type="ECO:0000313" key="11">
    <source>
        <dbReference type="EMBL" id="BBL80178.1"/>
    </source>
</evidence>
<keyword evidence="9 10" id="KW-0012">Acyltransferase</keyword>
<reference evidence="11" key="1">
    <citation type="journal article" date="2019" name="Microbiol. Resour. Announc.">
        <title>Complete Genome Sequence of Rubrobacter xylanophilus Strain AA3-22, Isolated from Arima Onsen in Japan.</title>
        <authorList>
            <person name="Tomariguchi N."/>
            <person name="Miyazaki K."/>
        </authorList>
    </citation>
    <scope>NUCLEOTIDE SEQUENCE [LARGE SCALE GENOMIC DNA]</scope>
    <source>
        <strain evidence="11">AA3-22</strain>
    </source>
</reference>
<evidence type="ECO:0000256" key="7">
    <source>
        <dbReference type="ARBA" id="ARBA00022679"/>
    </source>
</evidence>
<comment type="pathway">
    <text evidence="10">Amino-acid biosynthesis; L-arginine biosynthesis; L-ornithine and N-acetyl-L-glutamate from L-glutamate and N(2)-acetyl-L-ornithine (cyclic): step 1/1.</text>
</comment>
<dbReference type="PANTHER" id="PTHR23100">
    <property type="entry name" value="ARGININE BIOSYNTHESIS BIFUNCTIONAL PROTEIN ARGJ"/>
    <property type="match status" value="1"/>
</dbReference>
<dbReference type="GO" id="GO:0006526">
    <property type="term" value="P:L-arginine biosynthetic process"/>
    <property type="evidence" value="ECO:0007669"/>
    <property type="project" value="UniProtKB-UniRule"/>
</dbReference>
<comment type="catalytic activity">
    <reaction evidence="10">
        <text>L-glutamate + acetyl-CoA = N-acetyl-L-glutamate + CoA + H(+)</text>
        <dbReference type="Rhea" id="RHEA:24292"/>
        <dbReference type="ChEBI" id="CHEBI:15378"/>
        <dbReference type="ChEBI" id="CHEBI:29985"/>
        <dbReference type="ChEBI" id="CHEBI:44337"/>
        <dbReference type="ChEBI" id="CHEBI:57287"/>
        <dbReference type="ChEBI" id="CHEBI:57288"/>
        <dbReference type="EC" id="2.3.1.1"/>
    </reaction>
</comment>
<dbReference type="GO" id="GO:0004358">
    <property type="term" value="F:L-glutamate N-acetyltransferase activity, acting on acetyl-L-ornithine as donor"/>
    <property type="evidence" value="ECO:0007669"/>
    <property type="project" value="UniProtKB-UniRule"/>
</dbReference>
<evidence type="ECO:0000256" key="4">
    <source>
        <dbReference type="ARBA" id="ARBA00022490"/>
    </source>
</evidence>
<feature type="site" description="Involved in the stabilization of negative charge on the oxyanion by the formation of the oxyanion hole" evidence="10">
    <location>
        <position position="122"/>
    </location>
</feature>
<dbReference type="InterPro" id="IPR002813">
    <property type="entry name" value="Arg_biosynth_ArgJ"/>
</dbReference>
<organism evidence="11 12">
    <name type="scientific">Rubrobacter xylanophilus</name>
    <dbReference type="NCBI Taxonomy" id="49319"/>
    <lineage>
        <taxon>Bacteria</taxon>
        <taxon>Bacillati</taxon>
        <taxon>Actinomycetota</taxon>
        <taxon>Rubrobacteria</taxon>
        <taxon>Rubrobacterales</taxon>
        <taxon>Rubrobacteraceae</taxon>
        <taxon>Rubrobacter</taxon>
    </lineage>
</organism>
<dbReference type="HAMAP" id="MF_01106">
    <property type="entry name" value="ArgJ"/>
    <property type="match status" value="1"/>
</dbReference>
<comment type="catalytic activity">
    <reaction evidence="10">
        <text>N(2)-acetyl-L-ornithine + L-glutamate = N-acetyl-L-glutamate + L-ornithine</text>
        <dbReference type="Rhea" id="RHEA:15349"/>
        <dbReference type="ChEBI" id="CHEBI:29985"/>
        <dbReference type="ChEBI" id="CHEBI:44337"/>
        <dbReference type="ChEBI" id="CHEBI:46911"/>
        <dbReference type="ChEBI" id="CHEBI:57805"/>
        <dbReference type="EC" id="2.3.1.35"/>
    </reaction>
</comment>
<dbReference type="GO" id="GO:0005737">
    <property type="term" value="C:cytoplasm"/>
    <property type="evidence" value="ECO:0007669"/>
    <property type="project" value="UniProtKB-SubCell"/>
</dbReference>
<comment type="similarity">
    <text evidence="2 10">Belongs to the ArgJ family.</text>
</comment>
<feature type="binding site" evidence="10">
    <location>
        <position position="280"/>
    </location>
    <ligand>
        <name>substrate</name>
    </ligand>
</feature>
<feature type="binding site" evidence="10">
    <location>
        <position position="407"/>
    </location>
    <ligand>
        <name>substrate</name>
    </ligand>
</feature>
<comment type="subunit">
    <text evidence="3 10">Heterotetramer of two alpha and two beta chains.</text>
</comment>
<keyword evidence="12" id="KW-1185">Reference proteome</keyword>
<comment type="subcellular location">
    <subcellularLocation>
        <location evidence="1 10">Cytoplasm</location>
    </subcellularLocation>
</comment>
<accession>A0A510HJV5</accession>
<keyword evidence="6 10" id="KW-0028">Amino-acid biosynthesis</keyword>
<protein>
    <recommendedName>
        <fullName evidence="10">Arginine biosynthesis bifunctional protein ArgJ</fullName>
    </recommendedName>
    <domain>
        <recommendedName>
            <fullName evidence="10">Glutamate N-acetyltransferase</fullName>
            <ecNumber evidence="10">2.3.1.35</ecNumber>
        </recommendedName>
        <alternativeName>
            <fullName evidence="10">Ornithine acetyltransferase</fullName>
            <shortName evidence="10">OATase</shortName>
        </alternativeName>
        <alternativeName>
            <fullName evidence="10">Ornithine transacetylase</fullName>
        </alternativeName>
    </domain>
    <domain>
        <recommendedName>
            <fullName evidence="10">Amino-acid acetyltransferase</fullName>
            <ecNumber evidence="10">2.3.1.1</ecNumber>
        </recommendedName>
        <alternativeName>
            <fullName evidence="10">N-acetylglutamate synthase</fullName>
            <shortName evidence="10">AGSase</shortName>
        </alternativeName>
    </domain>
    <component>
        <recommendedName>
            <fullName evidence="10">Arginine biosynthesis bifunctional protein ArgJ alpha chain</fullName>
        </recommendedName>
    </component>
    <component>
        <recommendedName>
            <fullName evidence="10">Arginine biosynthesis bifunctional protein ArgJ beta chain</fullName>
        </recommendedName>
    </component>
</protein>
<dbReference type="SUPFAM" id="SSF56266">
    <property type="entry name" value="DmpA/ArgJ-like"/>
    <property type="match status" value="1"/>
</dbReference>
<evidence type="ECO:0000256" key="10">
    <source>
        <dbReference type="HAMAP-Rule" id="MF_01106"/>
    </source>
</evidence>
<dbReference type="Pfam" id="PF01960">
    <property type="entry name" value="ArgJ"/>
    <property type="match status" value="1"/>
</dbReference>
<dbReference type="UniPathway" id="UPA00068">
    <property type="reaction ID" value="UER00106"/>
</dbReference>
<evidence type="ECO:0000256" key="1">
    <source>
        <dbReference type="ARBA" id="ARBA00004496"/>
    </source>
</evidence>
<feature type="site" description="Involved in the stabilization of negative charge on the oxyanion by the formation of the oxyanion hole" evidence="10">
    <location>
        <position position="121"/>
    </location>
</feature>
<feature type="binding site" evidence="10">
    <location>
        <position position="194"/>
    </location>
    <ligand>
        <name>substrate</name>
    </ligand>
</feature>
<feature type="binding site" evidence="10">
    <location>
        <position position="183"/>
    </location>
    <ligand>
        <name>substrate</name>
    </ligand>
</feature>
<comment type="pathway">
    <text evidence="10">Amino-acid biosynthesis; L-arginine biosynthesis; N(2)-acetyl-L-ornithine from L-glutamate: step 1/4.</text>
</comment>
<dbReference type="InterPro" id="IPR016117">
    <property type="entry name" value="ArgJ-like_dom_sf"/>
</dbReference>
<dbReference type="OrthoDB" id="9804242at2"/>
<evidence type="ECO:0000256" key="8">
    <source>
        <dbReference type="ARBA" id="ARBA00022813"/>
    </source>
</evidence>
<dbReference type="Gene3D" id="3.10.20.340">
    <property type="entry name" value="ArgJ beta chain, C-terminal domain"/>
    <property type="match status" value="1"/>
</dbReference>
<dbReference type="CDD" id="cd02152">
    <property type="entry name" value="OAT"/>
    <property type="match status" value="1"/>
</dbReference>
<feature type="chain" id="PRO_5023577492" description="Arginine biosynthesis bifunctional protein ArgJ alpha chain" evidence="10">
    <location>
        <begin position="1"/>
        <end position="193"/>
    </location>
</feature>
<keyword evidence="8 10" id="KW-0068">Autocatalytic cleavage</keyword>
<dbReference type="EC" id="2.3.1.1" evidence="10"/>
<dbReference type="InterPro" id="IPR042195">
    <property type="entry name" value="ArgJ_beta_C"/>
</dbReference>
<dbReference type="Proteomes" id="UP000318065">
    <property type="component" value="Chromosome"/>
</dbReference>
<dbReference type="GO" id="GO:0006592">
    <property type="term" value="P:ornithine biosynthetic process"/>
    <property type="evidence" value="ECO:0007669"/>
    <property type="project" value="TreeGrafter"/>
</dbReference>
<feature type="active site" description="Nucleophile" evidence="10">
    <location>
        <position position="194"/>
    </location>
</feature>
<dbReference type="Gene3D" id="3.60.70.12">
    <property type="entry name" value="L-amino peptidase D-ALA esterase/amidase"/>
    <property type="match status" value="1"/>
</dbReference>
<dbReference type="EC" id="2.3.1.35" evidence="10"/>
<dbReference type="EMBL" id="AP019791">
    <property type="protein sequence ID" value="BBL80178.1"/>
    <property type="molecule type" value="Genomic_DNA"/>
</dbReference>
<dbReference type="GO" id="GO:0004042">
    <property type="term" value="F:L-glutamate N-acetyltransferase activity"/>
    <property type="evidence" value="ECO:0007669"/>
    <property type="project" value="UniProtKB-UniRule"/>
</dbReference>